<dbReference type="Proteomes" id="UP001460270">
    <property type="component" value="Unassembled WGS sequence"/>
</dbReference>
<evidence type="ECO:0000313" key="1">
    <source>
        <dbReference type="EMBL" id="KAK7904988.1"/>
    </source>
</evidence>
<keyword evidence="2" id="KW-1185">Reference proteome</keyword>
<name>A0AAW0NPT3_9GOBI</name>
<proteinExistence type="predicted"/>
<dbReference type="AlphaFoldDB" id="A0AAW0NPT3"/>
<comment type="caution">
    <text evidence="1">The sequence shown here is derived from an EMBL/GenBank/DDBJ whole genome shotgun (WGS) entry which is preliminary data.</text>
</comment>
<dbReference type="EMBL" id="JBBPFD010000012">
    <property type="protein sequence ID" value="KAK7904988.1"/>
    <property type="molecule type" value="Genomic_DNA"/>
</dbReference>
<dbReference type="GO" id="GO:0005175">
    <property type="term" value="F:CD27 receptor binding"/>
    <property type="evidence" value="ECO:0007669"/>
    <property type="project" value="TreeGrafter"/>
</dbReference>
<accession>A0AAW0NPT3</accession>
<evidence type="ECO:0000313" key="2">
    <source>
        <dbReference type="Proteomes" id="UP001460270"/>
    </source>
</evidence>
<sequence>MPKRAYPFTESFSSQYKIHVGQNELCQNGVFGNKYRQEIYDKTKNLLFNGAKAVMGRIWTGEEKCMTQKHSEPENRASSQSLLKGQRLIGHDGKLTKGTCAKSPSSGLSSCCVCLKSQGTRTPCSQCDRAACSSCTRQCSCCSSSCCSVCTTIDYSGRYDEVICCGCST</sequence>
<evidence type="ECO:0008006" key="3">
    <source>
        <dbReference type="Google" id="ProtNLM"/>
    </source>
</evidence>
<dbReference type="InterPro" id="IPR022773">
    <property type="entry name" value="Siva"/>
</dbReference>
<organism evidence="1 2">
    <name type="scientific">Mugilogobius chulae</name>
    <name type="common">yellowstripe goby</name>
    <dbReference type="NCBI Taxonomy" id="88201"/>
    <lineage>
        <taxon>Eukaryota</taxon>
        <taxon>Metazoa</taxon>
        <taxon>Chordata</taxon>
        <taxon>Craniata</taxon>
        <taxon>Vertebrata</taxon>
        <taxon>Euteleostomi</taxon>
        <taxon>Actinopterygii</taxon>
        <taxon>Neopterygii</taxon>
        <taxon>Teleostei</taxon>
        <taxon>Neoteleostei</taxon>
        <taxon>Acanthomorphata</taxon>
        <taxon>Gobiaria</taxon>
        <taxon>Gobiiformes</taxon>
        <taxon>Gobioidei</taxon>
        <taxon>Gobiidae</taxon>
        <taxon>Gobionellinae</taxon>
        <taxon>Mugilogobius</taxon>
    </lineage>
</organism>
<dbReference type="PANTHER" id="PTHR14365">
    <property type="entry name" value="APOPTOSIS REGULATORY PROTEIN SIVA"/>
    <property type="match status" value="1"/>
</dbReference>
<reference evidence="2" key="1">
    <citation type="submission" date="2024-04" db="EMBL/GenBank/DDBJ databases">
        <title>Salinicola lusitanus LLJ914,a marine bacterium isolated from the Okinawa Trough.</title>
        <authorList>
            <person name="Li J."/>
        </authorList>
    </citation>
    <scope>NUCLEOTIDE SEQUENCE [LARGE SCALE GENOMIC DNA]</scope>
</reference>
<protein>
    <recommendedName>
        <fullName evidence="3">Apoptosis regulatory protein Siva</fullName>
    </recommendedName>
</protein>
<dbReference type="Pfam" id="PF05458">
    <property type="entry name" value="Siva"/>
    <property type="match status" value="1"/>
</dbReference>
<gene>
    <name evidence="1" type="ORF">WMY93_017595</name>
</gene>
<dbReference type="GO" id="GO:0097191">
    <property type="term" value="P:extrinsic apoptotic signaling pathway"/>
    <property type="evidence" value="ECO:0007669"/>
    <property type="project" value="TreeGrafter"/>
</dbReference>
<dbReference type="PANTHER" id="PTHR14365:SF1">
    <property type="entry name" value="APOPTOSIS REGULATORY PROTEIN SIVA"/>
    <property type="match status" value="1"/>
</dbReference>